<name>A0ABU4WG20_9FUSO</name>
<dbReference type="Pfam" id="PF05962">
    <property type="entry name" value="HutD"/>
    <property type="match status" value="1"/>
</dbReference>
<dbReference type="PANTHER" id="PTHR37943">
    <property type="entry name" value="PROTEIN VES"/>
    <property type="match status" value="1"/>
</dbReference>
<dbReference type="InterPro" id="IPR010282">
    <property type="entry name" value="Uncharacterised_HutD/Ves"/>
</dbReference>
<dbReference type="SUPFAM" id="SSF51182">
    <property type="entry name" value="RmlC-like cupins"/>
    <property type="match status" value="1"/>
</dbReference>
<proteinExistence type="predicted"/>
<dbReference type="Gene3D" id="2.60.120.10">
    <property type="entry name" value="Jelly Rolls"/>
    <property type="match status" value="1"/>
</dbReference>
<dbReference type="Proteomes" id="UP001279681">
    <property type="component" value="Unassembled WGS sequence"/>
</dbReference>
<keyword evidence="2" id="KW-1185">Reference proteome</keyword>
<dbReference type="RefSeq" id="WP_320314829.1">
    <property type="nucleotide sequence ID" value="NZ_JAVIKH010000064.1"/>
</dbReference>
<dbReference type="PANTHER" id="PTHR37943:SF1">
    <property type="entry name" value="PROTEIN VES"/>
    <property type="match status" value="1"/>
</dbReference>
<evidence type="ECO:0000313" key="1">
    <source>
        <dbReference type="EMBL" id="MDX8337506.1"/>
    </source>
</evidence>
<evidence type="ECO:0000313" key="2">
    <source>
        <dbReference type="Proteomes" id="UP001279681"/>
    </source>
</evidence>
<organism evidence="1 2">
    <name type="scientific">Candidatus Cetobacterium colombiensis</name>
    <dbReference type="NCBI Taxonomy" id="3073100"/>
    <lineage>
        <taxon>Bacteria</taxon>
        <taxon>Fusobacteriati</taxon>
        <taxon>Fusobacteriota</taxon>
        <taxon>Fusobacteriia</taxon>
        <taxon>Fusobacteriales</taxon>
        <taxon>Fusobacteriaceae</taxon>
        <taxon>Cetobacterium</taxon>
    </lineage>
</organism>
<sequence length="172" mass="20248">MIIKNVLNLSSKKWSGGTTRELFRDKENFSIRISCAEIYPGESDFSDFTGYKRILKILENNVTLIRNNQYIYLNNLNIFKFDGADIIKSKNSQKVLDFNVIYKDDKLISLLEVEEKIFFKTEDKALIFSKQNKNNYYINDIKFNMNKYDFMLLSKGQDLILDGIFIIVSFKE</sequence>
<dbReference type="InterPro" id="IPR014710">
    <property type="entry name" value="RmlC-like_jellyroll"/>
</dbReference>
<comment type="caution">
    <text evidence="1">The sequence shown here is derived from an EMBL/GenBank/DDBJ whole genome shotgun (WGS) entry which is preliminary data.</text>
</comment>
<protein>
    <submittedName>
        <fullName evidence="1">HutD family protein</fullName>
    </submittedName>
</protein>
<dbReference type="EMBL" id="JAVIKH010000064">
    <property type="protein sequence ID" value="MDX8337506.1"/>
    <property type="molecule type" value="Genomic_DNA"/>
</dbReference>
<dbReference type="InterPro" id="IPR011051">
    <property type="entry name" value="RmlC_Cupin_sf"/>
</dbReference>
<reference evidence="2" key="1">
    <citation type="submission" date="2023-07" db="EMBL/GenBank/DDBJ databases">
        <authorList>
            <person name="Colorado M.A."/>
            <person name="Villamil L.M."/>
            <person name="Melo J.F."/>
            <person name="Rodriguez J.A."/>
            <person name="Ruiz R.Y."/>
        </authorList>
    </citation>
    <scope>NUCLEOTIDE SEQUENCE [LARGE SCALE GENOMIC DNA]</scope>
    <source>
        <strain evidence="2">C33</strain>
    </source>
</reference>
<gene>
    <name evidence="1" type="ORF">RFV38_13560</name>
</gene>
<accession>A0ABU4WG20</accession>